<keyword evidence="2" id="KW-1185">Reference proteome</keyword>
<accession>A0ACD4NV94</accession>
<name>A0ACD4NV94_9HYPH</name>
<evidence type="ECO:0000313" key="2">
    <source>
        <dbReference type="Proteomes" id="UP001163223"/>
    </source>
</evidence>
<dbReference type="Proteomes" id="UP001163223">
    <property type="component" value="Chromosome"/>
</dbReference>
<gene>
    <name evidence="1" type="ORF">OXU80_10850</name>
</gene>
<proteinExistence type="predicted"/>
<protein>
    <submittedName>
        <fullName evidence="1">MFS transporter</fullName>
    </submittedName>
</protein>
<dbReference type="EMBL" id="CP113520">
    <property type="protein sequence ID" value="WAJ30665.1"/>
    <property type="molecule type" value="Genomic_DNA"/>
</dbReference>
<organism evidence="1 2">
    <name type="scientific">Antarcticirhabdus aurantiaca</name>
    <dbReference type="NCBI Taxonomy" id="2606717"/>
    <lineage>
        <taxon>Bacteria</taxon>
        <taxon>Pseudomonadati</taxon>
        <taxon>Pseudomonadota</taxon>
        <taxon>Alphaproteobacteria</taxon>
        <taxon>Hyphomicrobiales</taxon>
        <taxon>Aurantimonadaceae</taxon>
        <taxon>Antarcticirhabdus</taxon>
    </lineage>
</organism>
<reference evidence="1" key="1">
    <citation type="submission" date="2022-11" db="EMBL/GenBank/DDBJ databases">
        <title>beta-Carotene-producing bacterium, Jeongeuplla avenae sp. nov., alleviates the salt stress of Arabidopsis seedlings.</title>
        <authorList>
            <person name="Jiang L."/>
            <person name="Lee J."/>
        </authorList>
    </citation>
    <scope>NUCLEOTIDE SEQUENCE</scope>
    <source>
        <strain evidence="1">DY_R2A_6</strain>
    </source>
</reference>
<sequence length="416" mass="43284">MVAPTHEGAIDVADERSLFQKRIAFVFAADFVSLGLFMPFFPVWLAAEGLSADEVGIVLALQTGLRILTVPAILQRADRAADRADVLLLMAFASAVLVNVFFFVGGFPAILAATVLVCLVWAPLVPLTDAIALSGVRRLSIDYGRARLWGSLAFVAVNLVSGFAIARFGIDAFLPMMTAAFLVAALAALAAPRVGRPRFASPLPTGPTPAPVIAPRGLLRRLKPGADIAPLMTTMLALGLVQSSHAMYNGFSSILWTDLGYSGTAIGVFWSVGVIAEILVFRFSSGVAPRLGVRTLLLISAGAGIVRWLAMGFDLGFAGFAILGAFHGLTFGLAWVALQATIASSIGEGRIGSAQGVGFALQTGLTALATLASGPLYAAFHGHAFAAMAVLSAAAILIALRYPQRSGAGGQTFEPS</sequence>
<evidence type="ECO:0000313" key="1">
    <source>
        <dbReference type="EMBL" id="WAJ30665.1"/>
    </source>
</evidence>